<dbReference type="EMBL" id="FWFV01000008">
    <property type="protein sequence ID" value="SLN57205.1"/>
    <property type="molecule type" value="Genomic_DNA"/>
</dbReference>
<reference evidence="8 9" key="1">
    <citation type="submission" date="2017-03" db="EMBL/GenBank/DDBJ databases">
        <authorList>
            <person name="Afonso C.L."/>
            <person name="Miller P.J."/>
            <person name="Scott M.A."/>
            <person name="Spackman E."/>
            <person name="Goraichik I."/>
            <person name="Dimitrov K.M."/>
            <person name="Suarez D.L."/>
            <person name="Swayne D.E."/>
        </authorList>
    </citation>
    <scope>NUCLEOTIDE SEQUENCE [LARGE SCALE GENOMIC DNA]</scope>
    <source>
        <strain evidence="8 9">CECT 7066</strain>
    </source>
</reference>
<keyword evidence="4" id="KW-0378">Hydrolase</keyword>
<keyword evidence="3" id="KW-0479">Metal-binding</keyword>
<dbReference type="PANTHER" id="PTHR12318">
    <property type="entry name" value="TESTOSTERONE-REGULATED PROTEIN RP2"/>
    <property type="match status" value="1"/>
</dbReference>
<accession>A0A1Y5T6Z0</accession>
<sequence>MGRRGGAAAFMPNKVVFPGGSVDPGDAEVPLASPLPDPCRSRLDRAGEATPEALAAAAIRELWEETGQIAGARGTWSDAPPGWRDFAATGHRPEARHLRYVFRAITPPGRPRRFDARFFVLPAERLAGDPDDVSRGDGELRHLAWVELDAARKLDLPFVTAIALGEIAARLPDLSAPDRVPFLGPEEAVKDAARPPG</sequence>
<evidence type="ECO:0000313" key="9">
    <source>
        <dbReference type="Proteomes" id="UP000193870"/>
    </source>
</evidence>
<proteinExistence type="predicted"/>
<feature type="domain" description="Nudix hydrolase" evidence="7">
    <location>
        <begin position="1"/>
        <end position="168"/>
    </location>
</feature>
<dbReference type="STRING" id="315423.SAMN04488020_10837"/>
<dbReference type="InterPro" id="IPR000086">
    <property type="entry name" value="NUDIX_hydrolase_dom"/>
</dbReference>
<organism evidence="8 9">
    <name type="scientific">Palleronia marisminoris</name>
    <dbReference type="NCBI Taxonomy" id="315423"/>
    <lineage>
        <taxon>Bacteria</taxon>
        <taxon>Pseudomonadati</taxon>
        <taxon>Pseudomonadota</taxon>
        <taxon>Alphaproteobacteria</taxon>
        <taxon>Rhodobacterales</taxon>
        <taxon>Roseobacteraceae</taxon>
        <taxon>Palleronia</taxon>
    </lineage>
</organism>
<evidence type="ECO:0000256" key="2">
    <source>
        <dbReference type="ARBA" id="ARBA00001946"/>
    </source>
</evidence>
<dbReference type="Gene3D" id="3.90.79.10">
    <property type="entry name" value="Nucleoside Triphosphate Pyrophosphohydrolase"/>
    <property type="match status" value="1"/>
</dbReference>
<dbReference type="InterPro" id="IPR039121">
    <property type="entry name" value="NUDT19"/>
</dbReference>
<dbReference type="InterPro" id="IPR015797">
    <property type="entry name" value="NUDIX_hydrolase-like_dom_sf"/>
</dbReference>
<dbReference type="AlphaFoldDB" id="A0A1Y5T6Z0"/>
<protein>
    <submittedName>
        <fullName evidence="8">NUDIX domain protein</fullName>
    </submittedName>
</protein>
<dbReference type="GO" id="GO:0046872">
    <property type="term" value="F:metal ion binding"/>
    <property type="evidence" value="ECO:0007669"/>
    <property type="project" value="UniProtKB-KW"/>
</dbReference>
<evidence type="ECO:0000259" key="7">
    <source>
        <dbReference type="PROSITE" id="PS51462"/>
    </source>
</evidence>
<evidence type="ECO:0000256" key="3">
    <source>
        <dbReference type="ARBA" id="ARBA00022723"/>
    </source>
</evidence>
<dbReference type="SUPFAM" id="SSF55811">
    <property type="entry name" value="Nudix"/>
    <property type="match status" value="1"/>
</dbReference>
<comment type="cofactor">
    <cofactor evidence="1">
        <name>Mn(2+)</name>
        <dbReference type="ChEBI" id="CHEBI:29035"/>
    </cofactor>
</comment>
<keyword evidence="6" id="KW-0464">Manganese</keyword>
<gene>
    <name evidence="8" type="ORF">PAM7066_02745</name>
</gene>
<dbReference type="Proteomes" id="UP000193870">
    <property type="component" value="Unassembled WGS sequence"/>
</dbReference>
<keyword evidence="9" id="KW-1185">Reference proteome</keyword>
<evidence type="ECO:0000256" key="4">
    <source>
        <dbReference type="ARBA" id="ARBA00022801"/>
    </source>
</evidence>
<comment type="cofactor">
    <cofactor evidence="2">
        <name>Mg(2+)</name>
        <dbReference type="ChEBI" id="CHEBI:18420"/>
    </cofactor>
</comment>
<dbReference type="PROSITE" id="PS51462">
    <property type="entry name" value="NUDIX"/>
    <property type="match status" value="1"/>
</dbReference>
<dbReference type="PANTHER" id="PTHR12318:SF0">
    <property type="entry name" value="ACYL-COENZYME A DIPHOSPHATASE NUDT19"/>
    <property type="match status" value="1"/>
</dbReference>
<evidence type="ECO:0000256" key="1">
    <source>
        <dbReference type="ARBA" id="ARBA00001936"/>
    </source>
</evidence>
<evidence type="ECO:0000256" key="6">
    <source>
        <dbReference type="ARBA" id="ARBA00023211"/>
    </source>
</evidence>
<name>A0A1Y5T6Z0_9RHOB</name>
<dbReference type="GO" id="GO:0016818">
    <property type="term" value="F:hydrolase activity, acting on acid anhydrides, in phosphorus-containing anhydrides"/>
    <property type="evidence" value="ECO:0007669"/>
    <property type="project" value="InterPro"/>
</dbReference>
<keyword evidence="5" id="KW-0460">Magnesium</keyword>
<evidence type="ECO:0000313" key="8">
    <source>
        <dbReference type="EMBL" id="SLN57205.1"/>
    </source>
</evidence>
<evidence type="ECO:0000256" key="5">
    <source>
        <dbReference type="ARBA" id="ARBA00022842"/>
    </source>
</evidence>